<sequence length="54" mass="6113">MVVKQAVELHWFKNGFANYNMSLAAETFMSLPGGVTEVIWISGIYLGRYWTMGP</sequence>
<gene>
    <name evidence="1" type="ORF">B0H66DRAFT_546544</name>
</gene>
<organism evidence="1 2">
    <name type="scientific">Apodospora peruviana</name>
    <dbReference type="NCBI Taxonomy" id="516989"/>
    <lineage>
        <taxon>Eukaryota</taxon>
        <taxon>Fungi</taxon>
        <taxon>Dikarya</taxon>
        <taxon>Ascomycota</taxon>
        <taxon>Pezizomycotina</taxon>
        <taxon>Sordariomycetes</taxon>
        <taxon>Sordariomycetidae</taxon>
        <taxon>Sordariales</taxon>
        <taxon>Lasiosphaeriaceae</taxon>
        <taxon>Apodospora</taxon>
    </lineage>
</organism>
<protein>
    <submittedName>
        <fullName evidence="1">Uncharacterized protein</fullName>
    </submittedName>
</protein>
<name>A0AAE0IUD3_9PEZI</name>
<proteinExistence type="predicted"/>
<evidence type="ECO:0000313" key="1">
    <source>
        <dbReference type="EMBL" id="KAK3331434.1"/>
    </source>
</evidence>
<accession>A0AAE0IUD3</accession>
<comment type="caution">
    <text evidence="1">The sequence shown here is derived from an EMBL/GenBank/DDBJ whole genome shotgun (WGS) entry which is preliminary data.</text>
</comment>
<keyword evidence="2" id="KW-1185">Reference proteome</keyword>
<reference evidence="1" key="1">
    <citation type="journal article" date="2023" name="Mol. Phylogenet. Evol.">
        <title>Genome-scale phylogeny and comparative genomics of the fungal order Sordariales.</title>
        <authorList>
            <person name="Hensen N."/>
            <person name="Bonometti L."/>
            <person name="Westerberg I."/>
            <person name="Brannstrom I.O."/>
            <person name="Guillou S."/>
            <person name="Cros-Aarteil S."/>
            <person name="Calhoun S."/>
            <person name="Haridas S."/>
            <person name="Kuo A."/>
            <person name="Mondo S."/>
            <person name="Pangilinan J."/>
            <person name="Riley R."/>
            <person name="LaButti K."/>
            <person name="Andreopoulos B."/>
            <person name="Lipzen A."/>
            <person name="Chen C."/>
            <person name="Yan M."/>
            <person name="Daum C."/>
            <person name="Ng V."/>
            <person name="Clum A."/>
            <person name="Steindorff A."/>
            <person name="Ohm R.A."/>
            <person name="Martin F."/>
            <person name="Silar P."/>
            <person name="Natvig D.O."/>
            <person name="Lalanne C."/>
            <person name="Gautier V."/>
            <person name="Ament-Velasquez S.L."/>
            <person name="Kruys A."/>
            <person name="Hutchinson M.I."/>
            <person name="Powell A.J."/>
            <person name="Barry K."/>
            <person name="Miller A.N."/>
            <person name="Grigoriev I.V."/>
            <person name="Debuchy R."/>
            <person name="Gladieux P."/>
            <person name="Hiltunen Thoren M."/>
            <person name="Johannesson H."/>
        </authorList>
    </citation>
    <scope>NUCLEOTIDE SEQUENCE</scope>
    <source>
        <strain evidence="1">CBS 118394</strain>
    </source>
</reference>
<reference evidence="1" key="2">
    <citation type="submission" date="2023-06" db="EMBL/GenBank/DDBJ databases">
        <authorList>
            <consortium name="Lawrence Berkeley National Laboratory"/>
            <person name="Haridas S."/>
            <person name="Hensen N."/>
            <person name="Bonometti L."/>
            <person name="Westerberg I."/>
            <person name="Brannstrom I.O."/>
            <person name="Guillou S."/>
            <person name="Cros-Aarteil S."/>
            <person name="Calhoun S."/>
            <person name="Kuo A."/>
            <person name="Mondo S."/>
            <person name="Pangilinan J."/>
            <person name="Riley R."/>
            <person name="Labutti K."/>
            <person name="Andreopoulos B."/>
            <person name="Lipzen A."/>
            <person name="Chen C."/>
            <person name="Yanf M."/>
            <person name="Daum C."/>
            <person name="Ng V."/>
            <person name="Clum A."/>
            <person name="Steindorff A."/>
            <person name="Ohm R."/>
            <person name="Martin F."/>
            <person name="Silar P."/>
            <person name="Natvig D."/>
            <person name="Lalanne C."/>
            <person name="Gautier V."/>
            <person name="Ament-Velasquez S.L."/>
            <person name="Kruys A."/>
            <person name="Hutchinson M.I."/>
            <person name="Powell A.J."/>
            <person name="Barry K."/>
            <person name="Miller A.N."/>
            <person name="Grigoriev I.V."/>
            <person name="Debuchy R."/>
            <person name="Gladieux P."/>
            <person name="Thoren M.H."/>
            <person name="Johannesson H."/>
        </authorList>
    </citation>
    <scope>NUCLEOTIDE SEQUENCE</scope>
    <source>
        <strain evidence="1">CBS 118394</strain>
    </source>
</reference>
<dbReference type="Proteomes" id="UP001283341">
    <property type="component" value="Unassembled WGS sequence"/>
</dbReference>
<evidence type="ECO:0000313" key="2">
    <source>
        <dbReference type="Proteomes" id="UP001283341"/>
    </source>
</evidence>
<dbReference type="EMBL" id="JAUEDM010000001">
    <property type="protein sequence ID" value="KAK3331434.1"/>
    <property type="molecule type" value="Genomic_DNA"/>
</dbReference>
<dbReference type="AlphaFoldDB" id="A0AAE0IUD3"/>
<dbReference type="Gene3D" id="2.60.120.260">
    <property type="entry name" value="Galactose-binding domain-like"/>
    <property type="match status" value="1"/>
</dbReference>